<dbReference type="RefSeq" id="WP_344796798.1">
    <property type="nucleotide sequence ID" value="NZ_BAABAU010000003.1"/>
</dbReference>
<reference evidence="3" key="1">
    <citation type="journal article" date="2019" name="Int. J. Syst. Evol. Microbiol.">
        <title>The Global Catalogue of Microorganisms (GCM) 10K type strain sequencing project: providing services to taxonomists for standard genome sequencing and annotation.</title>
        <authorList>
            <consortium name="The Broad Institute Genomics Platform"/>
            <consortium name="The Broad Institute Genome Sequencing Center for Infectious Disease"/>
            <person name="Wu L."/>
            <person name="Ma J."/>
        </authorList>
    </citation>
    <scope>NUCLEOTIDE SEQUENCE [LARGE SCALE GENOMIC DNA]</scope>
    <source>
        <strain evidence="3">JCM 17442</strain>
    </source>
</reference>
<dbReference type="EMBL" id="BAABAU010000003">
    <property type="protein sequence ID" value="GAA4266957.1"/>
    <property type="molecule type" value="Genomic_DNA"/>
</dbReference>
<name>A0ABP8E483_9MICO</name>
<accession>A0ABP8E483</accession>
<dbReference type="Proteomes" id="UP001501594">
    <property type="component" value="Unassembled WGS sequence"/>
</dbReference>
<proteinExistence type="predicted"/>
<evidence type="ECO:0000313" key="3">
    <source>
        <dbReference type="Proteomes" id="UP001501594"/>
    </source>
</evidence>
<keyword evidence="1" id="KW-0472">Membrane</keyword>
<feature type="transmembrane region" description="Helical" evidence="1">
    <location>
        <begin position="57"/>
        <end position="77"/>
    </location>
</feature>
<protein>
    <submittedName>
        <fullName evidence="2">Uncharacterized protein</fullName>
    </submittedName>
</protein>
<evidence type="ECO:0000313" key="2">
    <source>
        <dbReference type="EMBL" id="GAA4266957.1"/>
    </source>
</evidence>
<evidence type="ECO:0000256" key="1">
    <source>
        <dbReference type="SAM" id="Phobius"/>
    </source>
</evidence>
<keyword evidence="3" id="KW-1185">Reference proteome</keyword>
<gene>
    <name evidence="2" type="ORF">GCM10022256_25690</name>
</gene>
<sequence length="99" mass="10606">MELLFAALGGALIGLVLHFALPGADTRGLVWLAGWGAASAIVVWELLTWLEWKSDSGWIWAVTLIVAGLTAAAVGRLGTVRRREADREQLDRLIRGAAA</sequence>
<keyword evidence="1" id="KW-1133">Transmembrane helix</keyword>
<keyword evidence="1" id="KW-0812">Transmembrane</keyword>
<organism evidence="2 3">
    <name type="scientific">Frondihabitans peucedani</name>
    <dbReference type="NCBI Taxonomy" id="598626"/>
    <lineage>
        <taxon>Bacteria</taxon>
        <taxon>Bacillati</taxon>
        <taxon>Actinomycetota</taxon>
        <taxon>Actinomycetes</taxon>
        <taxon>Micrococcales</taxon>
        <taxon>Microbacteriaceae</taxon>
        <taxon>Frondihabitans</taxon>
    </lineage>
</organism>
<feature type="transmembrane region" description="Helical" evidence="1">
    <location>
        <begin position="30"/>
        <end position="50"/>
    </location>
</feature>
<comment type="caution">
    <text evidence="2">The sequence shown here is derived from an EMBL/GenBank/DDBJ whole genome shotgun (WGS) entry which is preliminary data.</text>
</comment>